<keyword evidence="16" id="KW-1185">Reference proteome</keyword>
<feature type="domain" description="Neurotransmitter-gated ion-channel ligand-binding" evidence="13">
    <location>
        <begin position="44"/>
        <end position="257"/>
    </location>
</feature>
<evidence type="ECO:0000256" key="6">
    <source>
        <dbReference type="ARBA" id="ARBA00023065"/>
    </source>
</evidence>
<keyword evidence="4 11" id="KW-0732">Signal</keyword>
<dbReference type="InterPro" id="IPR038050">
    <property type="entry name" value="Neuro_actylchol_rec"/>
</dbReference>
<protein>
    <submittedName>
        <fullName evidence="15">Uncharacterized protein</fullName>
    </submittedName>
</protein>
<evidence type="ECO:0000256" key="1">
    <source>
        <dbReference type="ARBA" id="ARBA00004651"/>
    </source>
</evidence>
<feature type="transmembrane region" description="Helical" evidence="11">
    <location>
        <begin position="323"/>
        <end position="347"/>
    </location>
</feature>
<evidence type="ECO:0000256" key="10">
    <source>
        <dbReference type="ARBA" id="ARBA00023303"/>
    </source>
</evidence>
<accession>A0AA39GW09</accession>
<dbReference type="FunFam" id="2.70.170.10:FF:000031">
    <property type="entry name" value="AcetylCholine Receptor"/>
    <property type="match status" value="1"/>
</dbReference>
<keyword evidence="11" id="KW-0813">Transport</keyword>
<gene>
    <name evidence="15" type="ORF">QR680_000832</name>
</gene>
<keyword evidence="6 11" id="KW-0406">Ion transport</keyword>
<comment type="caution">
    <text evidence="15">The sequence shown here is derived from an EMBL/GenBank/DDBJ whole genome shotgun (WGS) entry which is preliminary data.</text>
</comment>
<dbReference type="SUPFAM" id="SSF90112">
    <property type="entry name" value="Neurotransmitter-gated ion-channel transmembrane pore"/>
    <property type="match status" value="1"/>
</dbReference>
<reference evidence="15" key="1">
    <citation type="submission" date="2023-06" db="EMBL/GenBank/DDBJ databases">
        <title>Genomic analysis of the entomopathogenic nematode Steinernema hermaphroditum.</title>
        <authorList>
            <person name="Schwarz E.M."/>
            <person name="Heppert J.K."/>
            <person name="Baniya A."/>
            <person name="Schwartz H.T."/>
            <person name="Tan C.-H."/>
            <person name="Antoshechkin I."/>
            <person name="Sternberg P.W."/>
            <person name="Goodrich-Blair H."/>
            <person name="Dillman A.R."/>
        </authorList>
    </citation>
    <scope>NUCLEOTIDE SEQUENCE</scope>
    <source>
        <strain evidence="15">PS9179</strain>
        <tissue evidence="15">Whole animal</tissue>
    </source>
</reference>
<keyword evidence="5 11" id="KW-1133">Transmembrane helix</keyword>
<dbReference type="Pfam" id="PF02931">
    <property type="entry name" value="Neur_chan_LBD"/>
    <property type="match status" value="1"/>
</dbReference>
<feature type="domain" description="Neurotransmitter-gated ion-channel transmembrane" evidence="14">
    <location>
        <begin position="264"/>
        <end position="610"/>
    </location>
</feature>
<sequence>MSSTTRPLALVLFCVATAVAKGFDDWNYTDHDEDAFRPPQHYKLEKFLMTNYNKKLIPKRHLNESVQVKFSINLYQIIEVNEPQQYILMNAWIVERWRDDMLYWNPEKFGGIREIILPKDEIWIPDTTLYNSLVMNDAESRRLLNAKLTTDPRRKTVLVELLYPTLYKFSCMLDLRFFPFDVQACKMTFGSWTYDKKSIDYHSYKNGKGGAIGTSQCIENEGWNILGTQVHRRDMKYDCCANNYTLLEFYLHIQRKPLFYLINLIAPTSVITLIAIVGFFSSSTINDMREEKISLGITTLLSMSILIFMVSDQMPSTSSFIPLIGWFYTCMMMLISGGTLCASMVIYAQKKGILGHRPTSRTMRWARWLGKMCMMEMPLLMKEAYALKAKQDKLKRQTDGQRKQSIWQRWQKIGRDISRLSIPSMQTQSTIMTADNSFTSISLKRVAAEPPPDLATLASKIVREMRNQKAKKQQEEEKVNKQPAETACPSERTDQSETVPSQLIGEDLDDCSYQQISDDDKSSCMENGWKHPHMGHKKASLNRPRKNVGLVRKGSSFDKECRGCNNNLVSAVVSRQRNLAELEYDWLAAVIERCFLIIFCVLFFLFSFGINGIGMYYWWNATVDDYEIKY</sequence>
<evidence type="ECO:0000256" key="3">
    <source>
        <dbReference type="ARBA" id="ARBA00022692"/>
    </source>
</evidence>
<feature type="transmembrane region" description="Helical" evidence="11">
    <location>
        <begin position="293"/>
        <end position="311"/>
    </location>
</feature>
<feature type="region of interest" description="Disordered" evidence="12">
    <location>
        <begin position="466"/>
        <end position="499"/>
    </location>
</feature>
<dbReference type="InterPro" id="IPR006029">
    <property type="entry name" value="Neurotrans-gated_channel_TM"/>
</dbReference>
<keyword evidence="7 11" id="KW-0472">Membrane</keyword>
<evidence type="ECO:0000313" key="15">
    <source>
        <dbReference type="EMBL" id="KAK0394605.1"/>
    </source>
</evidence>
<dbReference type="InterPro" id="IPR006201">
    <property type="entry name" value="Neur_channel"/>
</dbReference>
<dbReference type="Pfam" id="PF02932">
    <property type="entry name" value="Neur_chan_memb"/>
    <property type="match status" value="1"/>
</dbReference>
<evidence type="ECO:0000256" key="8">
    <source>
        <dbReference type="ARBA" id="ARBA00023180"/>
    </source>
</evidence>
<dbReference type="GO" id="GO:0005886">
    <property type="term" value="C:plasma membrane"/>
    <property type="evidence" value="ECO:0007669"/>
    <property type="project" value="UniProtKB-SubCell"/>
</dbReference>
<evidence type="ECO:0000313" key="16">
    <source>
        <dbReference type="Proteomes" id="UP001175271"/>
    </source>
</evidence>
<feature type="transmembrane region" description="Helical" evidence="11">
    <location>
        <begin position="258"/>
        <end position="281"/>
    </location>
</feature>
<keyword evidence="3 11" id="KW-0812">Transmembrane</keyword>
<dbReference type="Gene3D" id="2.70.170.10">
    <property type="entry name" value="Neurotransmitter-gated ion-channel ligand-binding domain"/>
    <property type="match status" value="1"/>
</dbReference>
<evidence type="ECO:0000259" key="14">
    <source>
        <dbReference type="Pfam" id="PF02932"/>
    </source>
</evidence>
<evidence type="ECO:0000256" key="4">
    <source>
        <dbReference type="ARBA" id="ARBA00022729"/>
    </source>
</evidence>
<keyword evidence="10 11" id="KW-0407">Ion channel</keyword>
<feature type="chain" id="PRO_5041487694" evidence="11">
    <location>
        <begin position="23"/>
        <end position="630"/>
    </location>
</feature>
<dbReference type="InterPro" id="IPR036734">
    <property type="entry name" value="Neur_chan_lig-bd_sf"/>
</dbReference>
<dbReference type="PRINTS" id="PR00252">
    <property type="entry name" value="NRIONCHANNEL"/>
</dbReference>
<dbReference type="PROSITE" id="PS00236">
    <property type="entry name" value="NEUROTR_ION_CHANNEL"/>
    <property type="match status" value="1"/>
</dbReference>
<dbReference type="CDD" id="cd18997">
    <property type="entry name" value="LGIC_ECD_nAChR"/>
    <property type="match status" value="1"/>
</dbReference>
<evidence type="ECO:0000256" key="9">
    <source>
        <dbReference type="ARBA" id="ARBA00023286"/>
    </source>
</evidence>
<dbReference type="InterPro" id="IPR006202">
    <property type="entry name" value="Neur_chan_lig-bd"/>
</dbReference>
<dbReference type="GO" id="GO:0004888">
    <property type="term" value="F:transmembrane signaling receptor activity"/>
    <property type="evidence" value="ECO:0007669"/>
    <property type="project" value="InterPro"/>
</dbReference>
<dbReference type="InterPro" id="IPR036719">
    <property type="entry name" value="Neuro-gated_channel_TM_sf"/>
</dbReference>
<keyword evidence="8" id="KW-0325">Glycoprotein</keyword>
<dbReference type="GO" id="GO:0005230">
    <property type="term" value="F:extracellular ligand-gated monoatomic ion channel activity"/>
    <property type="evidence" value="ECO:0007669"/>
    <property type="project" value="InterPro"/>
</dbReference>
<comment type="similarity">
    <text evidence="2">Belongs to the ligand-gated ion channel (TC 1.A.9) family. Acetylcholine receptor (TC 1.A.9.1) subfamily.</text>
</comment>
<dbReference type="InterPro" id="IPR018000">
    <property type="entry name" value="Neurotransmitter_ion_chnl_CS"/>
</dbReference>
<name>A0AA39GW09_9BILA</name>
<evidence type="ECO:0000259" key="13">
    <source>
        <dbReference type="Pfam" id="PF02931"/>
    </source>
</evidence>
<dbReference type="Gene3D" id="1.20.58.390">
    <property type="entry name" value="Neurotransmitter-gated ion-channel transmembrane domain"/>
    <property type="match status" value="1"/>
</dbReference>
<organism evidence="15 16">
    <name type="scientific">Steinernema hermaphroditum</name>
    <dbReference type="NCBI Taxonomy" id="289476"/>
    <lineage>
        <taxon>Eukaryota</taxon>
        <taxon>Metazoa</taxon>
        <taxon>Ecdysozoa</taxon>
        <taxon>Nematoda</taxon>
        <taxon>Chromadorea</taxon>
        <taxon>Rhabditida</taxon>
        <taxon>Tylenchina</taxon>
        <taxon>Panagrolaimomorpha</taxon>
        <taxon>Strongyloidoidea</taxon>
        <taxon>Steinernematidae</taxon>
        <taxon>Steinernema</taxon>
    </lineage>
</organism>
<proteinExistence type="inferred from homology"/>
<dbReference type="PANTHER" id="PTHR18945">
    <property type="entry name" value="NEUROTRANSMITTER GATED ION CHANNEL"/>
    <property type="match status" value="1"/>
</dbReference>
<comment type="subcellular location">
    <subcellularLocation>
        <location evidence="1">Cell membrane</location>
        <topology evidence="1">Multi-pass membrane protein</topology>
    </subcellularLocation>
</comment>
<evidence type="ECO:0000256" key="11">
    <source>
        <dbReference type="RuleBase" id="RU000687"/>
    </source>
</evidence>
<evidence type="ECO:0000256" key="12">
    <source>
        <dbReference type="SAM" id="MobiDB-lite"/>
    </source>
</evidence>
<keyword evidence="9" id="KW-1071">Ligand-gated ion channel</keyword>
<evidence type="ECO:0000256" key="2">
    <source>
        <dbReference type="ARBA" id="ARBA00009237"/>
    </source>
</evidence>
<dbReference type="SUPFAM" id="SSF63712">
    <property type="entry name" value="Nicotinic receptor ligand binding domain-like"/>
    <property type="match status" value="1"/>
</dbReference>
<feature type="compositionally biased region" description="Basic and acidic residues" evidence="12">
    <location>
        <begin position="466"/>
        <end position="480"/>
    </location>
</feature>
<evidence type="ECO:0000256" key="7">
    <source>
        <dbReference type="ARBA" id="ARBA00023136"/>
    </source>
</evidence>
<feature type="transmembrane region" description="Helical" evidence="11">
    <location>
        <begin position="594"/>
        <end position="619"/>
    </location>
</feature>
<dbReference type="Proteomes" id="UP001175271">
    <property type="component" value="Unassembled WGS sequence"/>
</dbReference>
<dbReference type="CDD" id="cd19051">
    <property type="entry name" value="LGIC_TM_cation"/>
    <property type="match status" value="1"/>
</dbReference>
<feature type="signal peptide" evidence="11">
    <location>
        <begin position="1"/>
        <end position="22"/>
    </location>
</feature>
<dbReference type="AlphaFoldDB" id="A0AA39GW09"/>
<dbReference type="FunFam" id="1.20.58.390:FF:000049">
    <property type="entry name" value="AcetylCholine Receptor"/>
    <property type="match status" value="1"/>
</dbReference>
<dbReference type="EMBL" id="JAUCMV010000005">
    <property type="protein sequence ID" value="KAK0394605.1"/>
    <property type="molecule type" value="Genomic_DNA"/>
</dbReference>
<evidence type="ECO:0000256" key="5">
    <source>
        <dbReference type="ARBA" id="ARBA00022989"/>
    </source>
</evidence>